<dbReference type="InterPro" id="IPR021418">
    <property type="entry name" value="THO_THOC2_C"/>
</dbReference>
<feature type="domain" description="THO complex subunitTHOC2 C-terminal" evidence="7">
    <location>
        <begin position="943"/>
        <end position="1289"/>
    </location>
</feature>
<dbReference type="PANTHER" id="PTHR21597">
    <property type="entry name" value="THO2 PROTEIN"/>
    <property type="match status" value="1"/>
</dbReference>
<evidence type="ECO:0000259" key="9">
    <source>
        <dbReference type="Pfam" id="PF16134"/>
    </source>
</evidence>
<feature type="compositionally biased region" description="Low complexity" evidence="6">
    <location>
        <begin position="1432"/>
        <end position="1463"/>
    </location>
</feature>
<feature type="region of interest" description="Disordered" evidence="6">
    <location>
        <begin position="1046"/>
        <end position="1070"/>
    </location>
</feature>
<evidence type="ECO:0000256" key="4">
    <source>
        <dbReference type="ARBA" id="ARBA00023242"/>
    </source>
</evidence>
<comment type="caution">
    <text evidence="10">The sequence shown here is derived from an EMBL/GenBank/DDBJ whole genome shotgun (WGS) entry which is preliminary data.</text>
</comment>
<feature type="compositionally biased region" description="Basic and acidic residues" evidence="6">
    <location>
        <begin position="1619"/>
        <end position="1644"/>
    </location>
</feature>
<dbReference type="InterPro" id="IPR040007">
    <property type="entry name" value="Tho2"/>
</dbReference>
<keyword evidence="4" id="KW-0539">Nucleus</keyword>
<evidence type="ECO:0000256" key="6">
    <source>
        <dbReference type="SAM" id="MobiDB-lite"/>
    </source>
</evidence>
<feature type="domain" description="THO complex subunitTHOC2 N-terminal" evidence="8">
    <location>
        <begin position="636"/>
        <end position="707"/>
    </location>
</feature>
<name>A0A9W6YSY9_AMBMO</name>
<feature type="compositionally biased region" description="Basic and acidic residues" evidence="6">
    <location>
        <begin position="1472"/>
        <end position="1484"/>
    </location>
</feature>
<dbReference type="InterPro" id="IPR032302">
    <property type="entry name" value="THOC2_N"/>
</dbReference>
<evidence type="ECO:0000259" key="7">
    <source>
        <dbReference type="Pfam" id="PF11262"/>
    </source>
</evidence>
<protein>
    <recommendedName>
        <fullName evidence="3">THO complex subunit 2</fullName>
    </recommendedName>
</protein>
<evidence type="ECO:0000256" key="2">
    <source>
        <dbReference type="ARBA" id="ARBA00007857"/>
    </source>
</evidence>
<comment type="similarity">
    <text evidence="2">Belongs to the THOC2 family.</text>
</comment>
<feature type="domain" description="THO complex subunit 2 N-terminal" evidence="9">
    <location>
        <begin position="24"/>
        <end position="455"/>
    </location>
</feature>
<feature type="domain" description="THO complex subunit 2 N-terminal" evidence="9">
    <location>
        <begin position="475"/>
        <end position="632"/>
    </location>
</feature>
<dbReference type="GO" id="GO:0003729">
    <property type="term" value="F:mRNA binding"/>
    <property type="evidence" value="ECO:0007669"/>
    <property type="project" value="TreeGrafter"/>
</dbReference>
<keyword evidence="11" id="KW-1185">Reference proteome</keyword>
<dbReference type="GO" id="GO:0006397">
    <property type="term" value="P:mRNA processing"/>
    <property type="evidence" value="ECO:0007669"/>
    <property type="project" value="InterPro"/>
</dbReference>
<evidence type="ECO:0000256" key="5">
    <source>
        <dbReference type="SAM" id="Coils"/>
    </source>
</evidence>
<evidence type="ECO:0000256" key="3">
    <source>
        <dbReference type="ARBA" id="ARBA00019596"/>
    </source>
</evidence>
<feature type="compositionally biased region" description="Low complexity" evidence="6">
    <location>
        <begin position="1509"/>
        <end position="1540"/>
    </location>
</feature>
<dbReference type="OrthoDB" id="29024at2759"/>
<feature type="region of interest" description="Disordered" evidence="6">
    <location>
        <begin position="1359"/>
        <end position="1651"/>
    </location>
</feature>
<dbReference type="InterPro" id="IPR021726">
    <property type="entry name" value="THO_THOC2_N"/>
</dbReference>
<evidence type="ECO:0000313" key="10">
    <source>
        <dbReference type="EMBL" id="GMG20563.1"/>
    </source>
</evidence>
<evidence type="ECO:0000313" key="11">
    <source>
        <dbReference type="Proteomes" id="UP001165063"/>
    </source>
</evidence>
<evidence type="ECO:0000259" key="8">
    <source>
        <dbReference type="Pfam" id="PF11732"/>
    </source>
</evidence>
<dbReference type="PANTHER" id="PTHR21597:SF0">
    <property type="entry name" value="THO COMPLEX SUBUNIT 2"/>
    <property type="match status" value="1"/>
</dbReference>
<evidence type="ECO:0000256" key="1">
    <source>
        <dbReference type="ARBA" id="ARBA00004123"/>
    </source>
</evidence>
<feature type="compositionally biased region" description="Low complexity" evidence="6">
    <location>
        <begin position="1487"/>
        <end position="1497"/>
    </location>
</feature>
<feature type="compositionally biased region" description="Polar residues" evidence="6">
    <location>
        <begin position="1412"/>
        <end position="1422"/>
    </location>
</feature>
<organism evidence="10 11">
    <name type="scientific">Ambrosiozyma monospora</name>
    <name type="common">Yeast</name>
    <name type="synonym">Endomycopsis monosporus</name>
    <dbReference type="NCBI Taxonomy" id="43982"/>
    <lineage>
        <taxon>Eukaryota</taxon>
        <taxon>Fungi</taxon>
        <taxon>Dikarya</taxon>
        <taxon>Ascomycota</taxon>
        <taxon>Saccharomycotina</taxon>
        <taxon>Pichiomycetes</taxon>
        <taxon>Pichiales</taxon>
        <taxon>Pichiaceae</taxon>
        <taxon>Ambrosiozyma</taxon>
    </lineage>
</organism>
<dbReference type="Pfam" id="PF16134">
    <property type="entry name" value="THOC2_N"/>
    <property type="match status" value="2"/>
</dbReference>
<feature type="compositionally biased region" description="Low complexity" evidence="6">
    <location>
        <begin position="1581"/>
        <end position="1595"/>
    </location>
</feature>
<accession>A0A9W6YSY9</accession>
<comment type="subcellular location">
    <subcellularLocation>
        <location evidence="1">Nucleus</location>
    </subcellularLocation>
</comment>
<dbReference type="EMBL" id="BSXU01000401">
    <property type="protein sequence ID" value="GMG20563.1"/>
    <property type="molecule type" value="Genomic_DNA"/>
</dbReference>
<dbReference type="Pfam" id="PF11262">
    <property type="entry name" value="Tho2"/>
    <property type="match status" value="1"/>
</dbReference>
<feature type="compositionally biased region" description="Low complexity" evidence="6">
    <location>
        <begin position="1381"/>
        <end position="1401"/>
    </location>
</feature>
<dbReference type="Pfam" id="PF11732">
    <property type="entry name" value="Thoc2"/>
    <property type="match status" value="1"/>
</dbReference>
<reference evidence="10" key="1">
    <citation type="submission" date="2023-04" db="EMBL/GenBank/DDBJ databases">
        <title>Ambrosiozyma monospora NBRC 1965.</title>
        <authorList>
            <person name="Ichikawa N."/>
            <person name="Sato H."/>
            <person name="Tonouchi N."/>
        </authorList>
    </citation>
    <scope>NUCLEOTIDE SEQUENCE</scope>
    <source>
        <strain evidence="10">NBRC 1965</strain>
    </source>
</reference>
<keyword evidence="5" id="KW-0175">Coiled coil</keyword>
<dbReference type="Proteomes" id="UP001165063">
    <property type="component" value="Unassembled WGS sequence"/>
</dbReference>
<proteinExistence type="inferred from homology"/>
<dbReference type="GO" id="GO:0000445">
    <property type="term" value="C:THO complex part of transcription export complex"/>
    <property type="evidence" value="ECO:0007669"/>
    <property type="project" value="TreeGrafter"/>
</dbReference>
<feature type="compositionally biased region" description="Acidic residues" evidence="6">
    <location>
        <begin position="1051"/>
        <end position="1067"/>
    </location>
</feature>
<gene>
    <name evidence="10" type="ORF">Amon01_000132400</name>
</gene>
<feature type="coiled-coil region" evidence="5">
    <location>
        <begin position="1315"/>
        <end position="1354"/>
    </location>
</feature>
<dbReference type="GO" id="GO:0006406">
    <property type="term" value="P:mRNA export from nucleus"/>
    <property type="evidence" value="ECO:0007669"/>
    <property type="project" value="InterPro"/>
</dbReference>
<feature type="compositionally biased region" description="Polar residues" evidence="6">
    <location>
        <begin position="1541"/>
        <end position="1566"/>
    </location>
</feature>
<sequence length="1651" mass="186781">MSEQEPAPPPVPTFRHEMEFLPDSSLENWTQTVDELSKSVSMKKINCTDLFYEIAINLLFTPDRIQLEQLLSLSNKIINVVPNLKERQDAPKQLIIILQTLNTSNNNNLKVAQFVKNLKADEGTKSLFANNTIIRSLMPDFQKQYYMDAKQNSHGVRSFTSLHESSEGYGKLIAETAGLFLNSNAYSMVNYYIQAVDRLMVHFELDPNRCFLILLSVFSHYLDQHESLILQILRMSQWWRPANVNHTVNGLIVAYITNFQSKGIHDRPVPELKLITLLVKEGILQFDSVYHCLKPLEYEINTNFNITAVDNKTIDDLYDLYKTELKEKSVKSTASALALAAPLVLDDDDDNFYGGGSRNKQSSNVSSSAKVDTIKATTSASKIEEKKKPMLREKVKYTHKITFLKYMLHYNMVEESLFVLAQYPFLCSLDDQLADLLNSLVEKMVNPLYESCCPLIVVGNKHKGTEKKATDTLSVSAVQNDTELIKLCNQFLGFNGVKVARSTSLFGKLVRVMSYYLDKSKASSENANVIAEEDGSNTSSDYESVKTVWLQFFRKLLYPAFPFLENTLPINEAFSVLKKHYSLETRYNLYGEFQMLTSKNVLEIQAKTGTTEKKTKDILKRLSLENLTIMARQLFKLSFGSPLIVTLTFLSHLESYSSLTDLLVECSKFFNEYTWDVLTFQLLNKLNGNRVAMQGDGLNYMQWLQNLTSFIGKIAKKANRLFQLGPLLQFVLKSLNTGETDMVILLKELIGSMSGIQPIHNLNARQVTLLNSETSLKRLIYMTIQDKRISSMNSAEQLLKATISEDSMLSELFILLCGLPDSIVHKSGSHVPLKILNQRCDELSSLVHTFTTMVDETCRTDLFQKSMISAELLITQYHVKPQWVFQIWRRHWSRAIKQQQLEFKSIQGSNEQEKETENKVKKKITVLDNLIDCLPQAIPLVNWKALSATFYATFWQLSLYEISFDEKFYVSELDDVRGRINGLGRNLKARDSEMSKKDRTRFEYELKELSDIAEFMIGDELKHRKNHELTLDRLDQEKDTWFVDVSKKDSDGDEDMNTTEEDGEGESTNDTSAECIKQILEFCLLPRLTHSSFDAVFCVKFIFLAHKINTPGFSLLYLLNELFAGGFLLSTLFTNTALETENLGIFYQQVLEVLNHWRKNKSVYIKEALGEEEDLMAGILNSNDKQSESEPKEVKLYGMKLPDGKSLGYEEFRKSLYNWHKSLMKQLMLSLDSTHYTTRNNAIIFTKNLLGSFPVIEDQGDLLRRKLSIIGKKDEREDIKLASNALIGLISSNRSNFIAMWDFYQMDANEKEMLIKKKAERQEAERKRLAELEKARLEAEAKERAERVKKATANNSKAYGLTGLNNLQHKRPAVSSGTANTSVKTSTPAPATSSATKPRTPASEEKKEATKTIPTTKPTSAPISAKPTGPMPTTNTKKTTSNSSPTKTSSASADQAKPSSSSPTKPPPSSREALRARLEEEKRLLKLKQQSSASSKNNSREQTPELKFSSAVVPSRPASSPATTKSSLSSTSSITIAKKTNQPAQPSSNTTSARPRSTSGRVTYTPTRGVASLPKLPATPSGSQSQSHSQSQSQHSHQHQQHGRMGDGGSSQTNRHGGSRWDHRDRDRDDRKRSYDGYDRDQRGGNKRSRY</sequence>